<evidence type="ECO:0000259" key="7">
    <source>
        <dbReference type="Pfam" id="PF00171"/>
    </source>
</evidence>
<evidence type="ECO:0000259" key="9">
    <source>
        <dbReference type="Pfam" id="PF14850"/>
    </source>
</evidence>
<dbReference type="InterPro" id="IPR025703">
    <property type="entry name" value="Bifunct_PutA"/>
</dbReference>
<dbReference type="FunFam" id="3.40.309.10:FF:000005">
    <property type="entry name" value="1-pyrroline-5-carboxylate dehydrogenase 1"/>
    <property type="match status" value="1"/>
</dbReference>
<feature type="domain" description="Proline dehydrogenase" evidence="8">
    <location>
        <begin position="179"/>
        <end position="472"/>
    </location>
</feature>
<dbReference type="InterPro" id="IPR002872">
    <property type="entry name" value="Proline_DH_dom"/>
</dbReference>
<keyword evidence="5" id="KW-0678">Repressor</keyword>
<feature type="domain" description="Aldehyde dehydrogenase" evidence="7">
    <location>
        <begin position="559"/>
        <end position="1013"/>
    </location>
</feature>
<evidence type="ECO:0000256" key="4">
    <source>
        <dbReference type="ARBA" id="ARBA00048142"/>
    </source>
</evidence>
<dbReference type="GO" id="GO:0003677">
    <property type="term" value="F:DNA binding"/>
    <property type="evidence" value="ECO:0007669"/>
    <property type="project" value="UniProtKB-KW"/>
</dbReference>
<comment type="pathway">
    <text evidence="5">Amino-acid degradation; L-proline degradation into L-glutamate; L-glutamate from L-proline: step 1/2.</text>
</comment>
<dbReference type="NCBIfam" id="NF008869">
    <property type="entry name" value="PRK11904.1"/>
    <property type="match status" value="1"/>
</dbReference>
<evidence type="ECO:0000256" key="6">
    <source>
        <dbReference type="PIRSR" id="PIRSR000197-1"/>
    </source>
</evidence>
<feature type="active site" evidence="6">
    <location>
        <position position="790"/>
    </location>
</feature>
<dbReference type="CDD" id="cd07125">
    <property type="entry name" value="ALDH_PutA-P5CDH"/>
    <property type="match status" value="1"/>
</dbReference>
<keyword evidence="5" id="KW-0274">FAD</keyword>
<dbReference type="EC" id="1.2.1.88" evidence="5"/>
<dbReference type="AlphaFoldDB" id="A0A7W6IGR9"/>
<dbReference type="PANTHER" id="PTHR42862">
    <property type="entry name" value="DELTA-1-PYRROLINE-5-CARBOXYLATE DEHYDROGENASE 1, ISOFORM A-RELATED"/>
    <property type="match status" value="1"/>
</dbReference>
<dbReference type="EC" id="1.5.5.2" evidence="5"/>
<comment type="cofactor">
    <cofactor evidence="5">
        <name>FAD</name>
        <dbReference type="ChEBI" id="CHEBI:57692"/>
    </cofactor>
</comment>
<comment type="catalytic activity">
    <reaction evidence="5">
        <text>L-proline + a quinone = (S)-1-pyrroline-5-carboxylate + a quinol + H(+)</text>
        <dbReference type="Rhea" id="RHEA:23784"/>
        <dbReference type="ChEBI" id="CHEBI:15378"/>
        <dbReference type="ChEBI" id="CHEBI:17388"/>
        <dbReference type="ChEBI" id="CHEBI:24646"/>
        <dbReference type="ChEBI" id="CHEBI:60039"/>
        <dbReference type="ChEBI" id="CHEBI:132124"/>
        <dbReference type="EC" id="1.5.5.2"/>
    </reaction>
</comment>
<dbReference type="Pfam" id="PF00171">
    <property type="entry name" value="Aldedh"/>
    <property type="match status" value="1"/>
</dbReference>
<evidence type="ECO:0000256" key="2">
    <source>
        <dbReference type="ARBA" id="ARBA00023002"/>
    </source>
</evidence>
<keyword evidence="5" id="KW-0238">DNA-binding</keyword>
<dbReference type="GO" id="GO:0003842">
    <property type="term" value="F:L-glutamate gamma-semialdehyde dehydrogenase activity"/>
    <property type="evidence" value="ECO:0007669"/>
    <property type="project" value="UniProtKB-UniRule"/>
</dbReference>
<keyword evidence="2 5" id="KW-0560">Oxidoreductase</keyword>
<dbReference type="SUPFAM" id="SSF51730">
    <property type="entry name" value="FAD-linked oxidoreductase"/>
    <property type="match status" value="1"/>
</dbReference>
<keyword evidence="3 5" id="KW-0520">NAD</keyword>
<feature type="active site" evidence="6">
    <location>
        <position position="824"/>
    </location>
</feature>
<dbReference type="RefSeq" id="WP_027316842.1">
    <property type="nucleotide sequence ID" value="NZ_JACIDC010000010.1"/>
</dbReference>
<dbReference type="Gene3D" id="1.20.5.460">
    <property type="entry name" value="Single helix bin"/>
    <property type="match status" value="1"/>
</dbReference>
<keyword evidence="11" id="KW-1185">Reference proteome</keyword>
<protein>
    <recommendedName>
        <fullName evidence="5">Bifunctional protein PutA</fullName>
    </recommendedName>
    <domain>
        <recommendedName>
            <fullName evidence="5">Proline dehydrogenase</fullName>
            <ecNumber evidence="5">1.5.5.2</ecNumber>
        </recommendedName>
        <alternativeName>
            <fullName evidence="5">Proline oxidase</fullName>
        </alternativeName>
    </domain>
    <domain>
        <recommendedName>
            <fullName evidence="5">Delta-1-pyrroline-5-carboxylate dehydrogenase</fullName>
            <shortName evidence="5">P5C dehydrogenase</shortName>
            <ecNumber evidence="5">1.2.1.88</ecNumber>
        </recommendedName>
        <alternativeName>
            <fullName evidence="5">L-glutamate gamma-semialdehyde dehydrogenase</fullName>
        </alternativeName>
    </domain>
</protein>
<evidence type="ECO:0000256" key="3">
    <source>
        <dbReference type="ARBA" id="ARBA00023027"/>
    </source>
</evidence>
<comment type="caution">
    <text evidence="10">The sequence shown here is derived from an EMBL/GenBank/DDBJ whole genome shotgun (WGS) entry which is preliminary data.</text>
</comment>
<dbReference type="PANTHER" id="PTHR42862:SF1">
    <property type="entry name" value="DELTA-1-PYRROLINE-5-CARBOXYLATE DEHYDROGENASE 2, ISOFORM A-RELATED"/>
    <property type="match status" value="1"/>
</dbReference>
<dbReference type="InterPro" id="IPR016162">
    <property type="entry name" value="Ald_DH_N"/>
</dbReference>
<dbReference type="Proteomes" id="UP000519439">
    <property type="component" value="Unassembled WGS sequence"/>
</dbReference>
<dbReference type="InterPro" id="IPR024089">
    <property type="entry name" value="PRODH_PutA_dom_I/II"/>
</dbReference>
<dbReference type="Pfam" id="PF01619">
    <property type="entry name" value="Pro_dh"/>
    <property type="match status" value="1"/>
</dbReference>
<keyword evidence="5" id="KW-0804">Transcription</keyword>
<accession>A0A7W6IGR9</accession>
<evidence type="ECO:0000256" key="1">
    <source>
        <dbReference type="ARBA" id="ARBA00004786"/>
    </source>
</evidence>
<evidence type="ECO:0000313" key="10">
    <source>
        <dbReference type="EMBL" id="MBB4041209.1"/>
    </source>
</evidence>
<dbReference type="PIRSF" id="PIRSF000197">
    <property type="entry name" value="Bifunct_PutA"/>
    <property type="match status" value="1"/>
</dbReference>
<dbReference type="Gene3D" id="3.20.20.220">
    <property type="match status" value="1"/>
</dbReference>
<dbReference type="InterPro" id="IPR016161">
    <property type="entry name" value="Ald_DH/histidinol_DH"/>
</dbReference>
<keyword evidence="5" id="KW-0805">Transcription regulation</keyword>
<dbReference type="NCBIfam" id="TIGR01238">
    <property type="entry name" value="D1pyr5carbox3"/>
    <property type="match status" value="1"/>
</dbReference>
<evidence type="ECO:0000256" key="5">
    <source>
        <dbReference type="PIRNR" id="PIRNR000197"/>
    </source>
</evidence>
<dbReference type="GO" id="GO:0009898">
    <property type="term" value="C:cytoplasmic side of plasma membrane"/>
    <property type="evidence" value="ECO:0007669"/>
    <property type="project" value="TreeGrafter"/>
</dbReference>
<dbReference type="GO" id="GO:0003700">
    <property type="term" value="F:DNA-binding transcription factor activity"/>
    <property type="evidence" value="ECO:0007669"/>
    <property type="project" value="InterPro"/>
</dbReference>
<dbReference type="Gene3D" id="3.40.309.10">
    <property type="entry name" value="Aldehyde Dehydrogenase, Chain A, domain 2"/>
    <property type="match status" value="1"/>
</dbReference>
<dbReference type="Gene3D" id="3.40.605.10">
    <property type="entry name" value="Aldehyde Dehydrogenase, Chain A, domain 1"/>
    <property type="match status" value="1"/>
</dbReference>
<keyword evidence="5" id="KW-0285">Flavoprotein</keyword>
<dbReference type="SUPFAM" id="SSF81935">
    <property type="entry name" value="N-terminal domain of bifunctional PutA protein"/>
    <property type="match status" value="1"/>
</dbReference>
<dbReference type="InterPro" id="IPR016160">
    <property type="entry name" value="Ald_DH_CS_CYS"/>
</dbReference>
<dbReference type="InterPro" id="IPR029041">
    <property type="entry name" value="FAD-linked_oxidoreductase-like"/>
</dbReference>
<reference evidence="10 11" key="1">
    <citation type="submission" date="2020-08" db="EMBL/GenBank/DDBJ databases">
        <title>Genomic Encyclopedia of Type Strains, Phase IV (KMG-IV): sequencing the most valuable type-strain genomes for metagenomic binning, comparative biology and taxonomic classification.</title>
        <authorList>
            <person name="Goeker M."/>
        </authorList>
    </citation>
    <scope>NUCLEOTIDE SEQUENCE [LARGE SCALE GENOMIC DNA]</scope>
    <source>
        <strain evidence="10 11">DSM 15743</strain>
    </source>
</reference>
<dbReference type="EMBL" id="JACIDC010000010">
    <property type="protein sequence ID" value="MBB4041209.1"/>
    <property type="molecule type" value="Genomic_DNA"/>
</dbReference>
<evidence type="ECO:0000259" key="8">
    <source>
        <dbReference type="Pfam" id="PF01619"/>
    </source>
</evidence>
<comment type="similarity">
    <text evidence="5">In the C-terminal section; belongs to the aldehyde dehydrogenase family.</text>
</comment>
<dbReference type="Pfam" id="PF14850">
    <property type="entry name" value="Pro_dh-DNA_bdg"/>
    <property type="match status" value="1"/>
</dbReference>
<dbReference type="SUPFAM" id="SSF53720">
    <property type="entry name" value="ALDH-like"/>
    <property type="match status" value="1"/>
</dbReference>
<dbReference type="GO" id="GO:0010133">
    <property type="term" value="P:L-proline catabolic process to L-glutamate"/>
    <property type="evidence" value="ECO:0007669"/>
    <property type="project" value="UniProtKB-UniRule"/>
</dbReference>
<dbReference type="InterPro" id="IPR024082">
    <property type="entry name" value="PRODH_PutA_dom_II"/>
</dbReference>
<comment type="function">
    <text evidence="5">Oxidizes proline to glutamate for use as a carbon and nitrogen source.</text>
</comment>
<gene>
    <name evidence="10" type="ORF">GGR34_002879</name>
</gene>
<name>A0A7W6IGR9_9HYPH</name>
<keyword evidence="5" id="KW-0642">Proline metabolism</keyword>
<dbReference type="InterPro" id="IPR016163">
    <property type="entry name" value="Ald_DH_C"/>
</dbReference>
<organism evidence="10 11">
    <name type="scientific">Microvirga flocculans</name>
    <dbReference type="NCBI Taxonomy" id="217168"/>
    <lineage>
        <taxon>Bacteria</taxon>
        <taxon>Pseudomonadati</taxon>
        <taxon>Pseudomonadota</taxon>
        <taxon>Alphaproteobacteria</taxon>
        <taxon>Hyphomicrobiales</taxon>
        <taxon>Methylobacteriaceae</taxon>
        <taxon>Microvirga</taxon>
    </lineage>
</organism>
<dbReference type="InterPro" id="IPR015590">
    <property type="entry name" value="Aldehyde_DH_dom"/>
</dbReference>
<comment type="catalytic activity">
    <reaction evidence="4 5">
        <text>L-glutamate 5-semialdehyde + NAD(+) + H2O = L-glutamate + NADH + 2 H(+)</text>
        <dbReference type="Rhea" id="RHEA:30235"/>
        <dbReference type="ChEBI" id="CHEBI:15377"/>
        <dbReference type="ChEBI" id="CHEBI:15378"/>
        <dbReference type="ChEBI" id="CHEBI:29985"/>
        <dbReference type="ChEBI" id="CHEBI:57540"/>
        <dbReference type="ChEBI" id="CHEBI:57945"/>
        <dbReference type="ChEBI" id="CHEBI:58066"/>
        <dbReference type="EC" id="1.2.1.88"/>
    </reaction>
</comment>
<dbReference type="InterPro" id="IPR050485">
    <property type="entry name" value="Proline_metab_enzyme"/>
</dbReference>
<evidence type="ECO:0000313" key="11">
    <source>
        <dbReference type="Proteomes" id="UP000519439"/>
    </source>
</evidence>
<dbReference type="PROSITE" id="PS00070">
    <property type="entry name" value="ALDEHYDE_DEHYDR_CYS"/>
    <property type="match status" value="1"/>
</dbReference>
<feature type="domain" description="Proline dehydrogenase PutA" evidence="9">
    <location>
        <begin position="61"/>
        <end position="170"/>
    </location>
</feature>
<dbReference type="InterPro" id="IPR005933">
    <property type="entry name" value="PutA_C"/>
</dbReference>
<dbReference type="GO" id="GO:0004657">
    <property type="term" value="F:proline dehydrogenase activity"/>
    <property type="evidence" value="ECO:0007669"/>
    <property type="project" value="UniProtKB-UniRule"/>
</dbReference>
<dbReference type="UniPathway" id="UPA00261">
    <property type="reaction ID" value="UER00373"/>
</dbReference>
<sequence>MSPAPGTALPFNPPFAEDDEAIAARLLAGSRLPPEREARVDEQATRLIEAIRAKGGGLGGVEEMLREYALSTKEGLALMVLAEALLRVPDAATADKLIEDKLGSADFASHEAKSDAFLVSASAWALGITARVIQPGETPEGILGQLTKRLGLPAVRAATRQAMRVMGNHFVLGQTIEEALKRATSSKGRVYRYSFDMLGEGARTADDARRYFESYSSAIDAIGRSAGNEPLPNRPGISVKLSALHPRYEATSRERVMRELVPLVIALAQKAKSYDLNFTVDAEEADRLELSLEVIEAVIADPSLAGWKGFGLAIQAYQKRAGSVIDAIAAMAEKYDRQMMVRLVKGAYWDTEVKRAQERGLDDYPVFTRKAMTDLHYMACAEKMLSLRPRIYPQFATHNALTVASIIERAGGTEGYEFQRLHGMGEALYARLLEDKPGLACRAYAPVGGHRDLLAYLVRRLLENGANSSFVSVAADPDVPVRDLLKRPADIIVSADKARHPRLPLPRRLYGPDRDNSKGVEFGHRASLEALLAEIARGAQQSFKAEPLIDGKAASGMPRPVISPIDGSTQAGQVTEASPEVADRAMAAARMGFARWSRTDADARAKALLRAADLLEERRGALLHLLQVEAGKTLDDALSEVREAVDFLRYYAVQGRSLFGAGEAMPGPTGESNVLSLRGRGVFVAISPWNFPLAIFLGQVSAALMAGNAVVAKPAEQTPLIADLAVRILHEAGVPKTTLHLVPGDGRIGARLVEQRDVAGVVFTGSTEVARIINRTLANKDAAIVPLIAETGGINAMIVDATALPEQVADDVVTSAFRSAGQRCSALRLLCVQEDVADRMIEMIAGNARELKIGDPRDVSTHVGPVIDREAKDKLDAHIAATARSAKVHYAGQAPAAGTYVAPHIFELGKPQDLAQEVFGPVLHVVRYRADRLAEVIQAIEGTGYGLTLGVHSRIDATVERVVEALSVGNVYVNRNMIGAVVGVQPFGGHGLSGTGPKAGGPHYLLRFATEQTVTINTAAAGGNANLIAMGE</sequence>
<comment type="pathway">
    <text evidence="1 5">Amino-acid degradation; L-proline degradation into L-glutamate; L-glutamate from L-proline: step 2/2.</text>
</comment>
<comment type="similarity">
    <text evidence="5">In the N-terminal section; belongs to the proline dehydrogenase family.</text>
</comment>
<proteinExistence type="inferred from homology"/>